<feature type="domain" description="Translation elongation factor EFTu/EF1A C-terminal" evidence="5">
    <location>
        <begin position="143"/>
        <end position="190"/>
    </location>
</feature>
<dbReference type="GO" id="GO:0003746">
    <property type="term" value="F:translation elongation factor activity"/>
    <property type="evidence" value="ECO:0007669"/>
    <property type="project" value="UniProtKB-KW"/>
</dbReference>
<dbReference type="InterPro" id="IPR009001">
    <property type="entry name" value="Transl_elong_EF1A/Init_IF2_C"/>
</dbReference>
<dbReference type="Proteomes" id="UP000035081">
    <property type="component" value="Chromosome"/>
</dbReference>
<sequence length="192" mass="21118">MARKQFLDGTIRIGDLSEVTGLRIAQVTAGTGRAFQVIALPGEEIVYWSFLRAKVNRFAIKQAEEWKIPVDFASNLFGKSLRFKYSYAPHEYILGAAFCMTVASFLHIDMDSSNVPVALLVGFGVFQLLQAYRSRAVLKNQLPEGVEMVMPGDNVKMSVTLIAPIAMEDGLRFAIREGGRTVGAGVVSKIIE</sequence>
<protein>
    <submittedName>
        <fullName evidence="6">Elongation factor Tu</fullName>
    </submittedName>
</protein>
<accession>W5YTT9</accession>
<dbReference type="AlphaFoldDB" id="W5YTT9"/>
<dbReference type="SUPFAM" id="SSF50465">
    <property type="entry name" value="EF-Tu/eEF-1alpha/eIF2-gamma C-terminal domain"/>
    <property type="match status" value="1"/>
</dbReference>
<gene>
    <name evidence="6" type="ORF">AU15_19055</name>
</gene>
<reference evidence="6 7" key="1">
    <citation type="journal article" date="2014" name="Genome Announc.">
        <title>Draft Genome Sequences of Marinobacter similis A3d10T and Marinobacter salarius R9SW1T.</title>
        <authorList>
            <person name="Ivanova E.P."/>
            <person name="Ng H.J."/>
            <person name="Webb H.K."/>
            <person name="Feng G."/>
            <person name="Oshima K."/>
            <person name="Hattori M."/>
            <person name="Ohkuma M."/>
            <person name="Sergeev A.F."/>
            <person name="Mikhailov V.V."/>
            <person name="Crawford R.J."/>
            <person name="Sawabe T."/>
        </authorList>
    </citation>
    <scope>NUCLEOTIDE SEQUENCE [LARGE SCALE GENOMIC DNA]</scope>
    <source>
        <strain evidence="7">A3d10 and R9SW1</strain>
    </source>
</reference>
<evidence type="ECO:0000256" key="4">
    <source>
        <dbReference type="ARBA" id="ARBA00023134"/>
    </source>
</evidence>
<evidence type="ECO:0000256" key="2">
    <source>
        <dbReference type="ARBA" id="ARBA00022768"/>
    </source>
</evidence>
<dbReference type="HOGENOM" id="CLU_1413688_0_0_6"/>
<organism evidence="6 7">
    <name type="scientific">Marinobacter salarius</name>
    <dbReference type="NCBI Taxonomy" id="1420917"/>
    <lineage>
        <taxon>Bacteria</taxon>
        <taxon>Pseudomonadati</taxon>
        <taxon>Pseudomonadota</taxon>
        <taxon>Gammaproteobacteria</taxon>
        <taxon>Pseudomonadales</taxon>
        <taxon>Marinobacteraceae</taxon>
        <taxon>Marinobacter</taxon>
    </lineage>
</organism>
<keyword evidence="1" id="KW-0547">Nucleotide-binding</keyword>
<evidence type="ECO:0000259" key="5">
    <source>
        <dbReference type="Pfam" id="PF03143"/>
    </source>
</evidence>
<keyword evidence="4" id="KW-0342">GTP-binding</keyword>
<dbReference type="InterPro" id="IPR004160">
    <property type="entry name" value="Transl_elong_EFTu/EF1A_C"/>
</dbReference>
<dbReference type="GO" id="GO:0005525">
    <property type="term" value="F:GTP binding"/>
    <property type="evidence" value="ECO:0007669"/>
    <property type="project" value="UniProtKB-KW"/>
</dbReference>
<evidence type="ECO:0000256" key="3">
    <source>
        <dbReference type="ARBA" id="ARBA00022917"/>
    </source>
</evidence>
<evidence type="ECO:0000313" key="6">
    <source>
        <dbReference type="EMBL" id="AHI32556.1"/>
    </source>
</evidence>
<keyword evidence="2 6" id="KW-0251">Elongation factor</keyword>
<dbReference type="Gene3D" id="2.40.30.10">
    <property type="entry name" value="Translation factors"/>
    <property type="match status" value="1"/>
</dbReference>
<evidence type="ECO:0000256" key="1">
    <source>
        <dbReference type="ARBA" id="ARBA00022741"/>
    </source>
</evidence>
<dbReference type="Pfam" id="PF03143">
    <property type="entry name" value="GTP_EFTU_D3"/>
    <property type="match status" value="1"/>
</dbReference>
<name>W5YTT9_9GAMM</name>
<keyword evidence="3" id="KW-0648">Protein biosynthesis</keyword>
<dbReference type="KEGG" id="msr:AU15_19055"/>
<proteinExistence type="predicted"/>
<dbReference type="EMBL" id="CP007152">
    <property type="protein sequence ID" value="AHI32556.1"/>
    <property type="molecule type" value="Genomic_DNA"/>
</dbReference>
<evidence type="ECO:0000313" key="7">
    <source>
        <dbReference type="Proteomes" id="UP000035081"/>
    </source>
</evidence>
<dbReference type="FunFam" id="2.40.30.10:FF:000002">
    <property type="entry name" value="Elongation factor Tu"/>
    <property type="match status" value="1"/>
</dbReference>